<dbReference type="Proteomes" id="UP001215280">
    <property type="component" value="Unassembled WGS sequence"/>
</dbReference>
<sequence>MPVSDVFSLIVGIDKYLNTGTDGFTELKGAVNDAKAFEAFLLDQKEGLGVLPSHIVFLRDGQATRAEIMAKFQSHLLNNEDIPERGATMIFFFAGHGARMTMDGNESSSDSKVEVICPVDERTYTDGNRNGGTVNGLVDHPGSNSNYVHAIPDYVLGQLLKMLAMRKGDNITVILDSCHSAGMARDKNTEKKTFGRSRSATTNSCPVPESLDKHLWGDGPNTERLRAWAPYSAYHVQLAACSQYGSAYESIQVPYRGLFSERLIPALRDAVRENPPKRTYVDLLNSLPELPNQIPFCGGTNKDRLVFTTLCPTTGVLTLTKLPSAPSKPSFSVAIGSVEGVCPGTEFSVRATDDSLVCTLIAQTVSIRQSILGFERDEAVEIPEGSRVRVKDWKNKAMVLKVHDPSRLSESATPTDALIQARYMPVESSETADVALLDSGGKIIVQQLSGILQGTAVELPMPEKDGKTLHLPTVLNGIAHFHYFLEHHNGDVLKRAEVVSMFPWFNLMRRGNARPEFEFALEMHRLKGEYPQRSPDRTVSNMIKANKVHFRWEEGAWYGFTIRNNSNVDLFPYLFYFDPDDYTIECYYKPENLRDPAPLHNKRAVTAGLGGDPAFHFRLRTEQAESSGFLKLFVSTEPLDLAWIEQTKSPFAPDFPGIGRLAGGREVLQKKEEWNALHVVVTMTK</sequence>
<dbReference type="GO" id="GO:0006508">
    <property type="term" value="P:proteolysis"/>
    <property type="evidence" value="ECO:0007669"/>
    <property type="project" value="InterPro"/>
</dbReference>
<proteinExistence type="inferred from homology"/>
<organism evidence="4 5">
    <name type="scientific">Mycena maculata</name>
    <dbReference type="NCBI Taxonomy" id="230809"/>
    <lineage>
        <taxon>Eukaryota</taxon>
        <taxon>Fungi</taxon>
        <taxon>Dikarya</taxon>
        <taxon>Basidiomycota</taxon>
        <taxon>Agaricomycotina</taxon>
        <taxon>Agaricomycetes</taxon>
        <taxon>Agaricomycetidae</taxon>
        <taxon>Agaricales</taxon>
        <taxon>Marasmiineae</taxon>
        <taxon>Mycenaceae</taxon>
        <taxon>Mycena</taxon>
    </lineage>
</organism>
<gene>
    <name evidence="4" type="ORF">DFH07DRAFT_1066089</name>
</gene>
<accession>A0AAD7HWN2</accession>
<dbReference type="InterPro" id="IPR050452">
    <property type="entry name" value="Metacaspase"/>
</dbReference>
<evidence type="ECO:0000256" key="1">
    <source>
        <dbReference type="ARBA" id="ARBA00009005"/>
    </source>
</evidence>
<evidence type="ECO:0000259" key="3">
    <source>
        <dbReference type="Pfam" id="PF00656"/>
    </source>
</evidence>
<dbReference type="PANTHER" id="PTHR48104:SF30">
    <property type="entry name" value="METACASPASE-1"/>
    <property type="match status" value="1"/>
</dbReference>
<dbReference type="EMBL" id="JARJLG010000194">
    <property type="protein sequence ID" value="KAJ7730003.1"/>
    <property type="molecule type" value="Genomic_DNA"/>
</dbReference>
<reference evidence="4" key="1">
    <citation type="submission" date="2023-03" db="EMBL/GenBank/DDBJ databases">
        <title>Massive genome expansion in bonnet fungi (Mycena s.s.) driven by repeated elements and novel gene families across ecological guilds.</title>
        <authorList>
            <consortium name="Lawrence Berkeley National Laboratory"/>
            <person name="Harder C.B."/>
            <person name="Miyauchi S."/>
            <person name="Viragh M."/>
            <person name="Kuo A."/>
            <person name="Thoen E."/>
            <person name="Andreopoulos B."/>
            <person name="Lu D."/>
            <person name="Skrede I."/>
            <person name="Drula E."/>
            <person name="Henrissat B."/>
            <person name="Morin E."/>
            <person name="Kohler A."/>
            <person name="Barry K."/>
            <person name="LaButti K."/>
            <person name="Morin E."/>
            <person name="Salamov A."/>
            <person name="Lipzen A."/>
            <person name="Mereny Z."/>
            <person name="Hegedus B."/>
            <person name="Baldrian P."/>
            <person name="Stursova M."/>
            <person name="Weitz H."/>
            <person name="Taylor A."/>
            <person name="Grigoriev I.V."/>
            <person name="Nagy L.G."/>
            <person name="Martin F."/>
            <person name="Kauserud H."/>
        </authorList>
    </citation>
    <scope>NUCLEOTIDE SEQUENCE</scope>
    <source>
        <strain evidence="4">CBHHK188m</strain>
    </source>
</reference>
<dbReference type="Pfam" id="PF00656">
    <property type="entry name" value="Peptidase_C14"/>
    <property type="match status" value="1"/>
</dbReference>
<protein>
    <recommendedName>
        <fullName evidence="3">Peptidase C14 caspase domain-containing protein</fullName>
    </recommendedName>
</protein>
<dbReference type="GO" id="GO:0005737">
    <property type="term" value="C:cytoplasm"/>
    <property type="evidence" value="ECO:0007669"/>
    <property type="project" value="TreeGrafter"/>
</dbReference>
<dbReference type="Gene3D" id="3.40.50.1460">
    <property type="match status" value="1"/>
</dbReference>
<comment type="caution">
    <text evidence="4">The sequence shown here is derived from an EMBL/GenBank/DDBJ whole genome shotgun (WGS) entry which is preliminary data.</text>
</comment>
<feature type="domain" description="Peptidase C14 caspase" evidence="3">
    <location>
        <begin position="9"/>
        <end position="268"/>
    </location>
</feature>
<feature type="region of interest" description="Disordered" evidence="2">
    <location>
        <begin position="186"/>
        <end position="205"/>
    </location>
</feature>
<keyword evidence="5" id="KW-1185">Reference proteome</keyword>
<name>A0AAD7HWN2_9AGAR</name>
<evidence type="ECO:0000313" key="5">
    <source>
        <dbReference type="Proteomes" id="UP001215280"/>
    </source>
</evidence>
<dbReference type="GO" id="GO:0004197">
    <property type="term" value="F:cysteine-type endopeptidase activity"/>
    <property type="evidence" value="ECO:0007669"/>
    <property type="project" value="InterPro"/>
</dbReference>
<dbReference type="InterPro" id="IPR011600">
    <property type="entry name" value="Pept_C14_caspase"/>
</dbReference>
<evidence type="ECO:0000256" key="2">
    <source>
        <dbReference type="SAM" id="MobiDB-lite"/>
    </source>
</evidence>
<dbReference type="PANTHER" id="PTHR48104">
    <property type="entry name" value="METACASPASE-4"/>
    <property type="match status" value="1"/>
</dbReference>
<comment type="similarity">
    <text evidence="1">Belongs to the peptidase C14B family.</text>
</comment>
<dbReference type="AlphaFoldDB" id="A0AAD7HWN2"/>
<evidence type="ECO:0000313" key="4">
    <source>
        <dbReference type="EMBL" id="KAJ7730003.1"/>
    </source>
</evidence>
<feature type="compositionally biased region" description="Polar residues" evidence="2">
    <location>
        <begin position="196"/>
        <end position="205"/>
    </location>
</feature>